<evidence type="ECO:0000256" key="6">
    <source>
        <dbReference type="ARBA" id="ARBA00038255"/>
    </source>
</evidence>
<accession>A0AAV4MDR2</accession>
<evidence type="ECO:0000313" key="10">
    <source>
        <dbReference type="Proteomes" id="UP001054837"/>
    </source>
</evidence>
<dbReference type="InterPro" id="IPR001680">
    <property type="entry name" value="WD40_rpt"/>
</dbReference>
<comment type="subcellular location">
    <subcellularLocation>
        <location evidence="1">Cytoplasm</location>
    </subcellularLocation>
</comment>
<dbReference type="Pfam" id="PF00400">
    <property type="entry name" value="WD40"/>
    <property type="match status" value="2"/>
</dbReference>
<evidence type="ECO:0000256" key="2">
    <source>
        <dbReference type="ARBA" id="ARBA00022490"/>
    </source>
</evidence>
<dbReference type="GO" id="GO:0030488">
    <property type="term" value="P:tRNA methylation"/>
    <property type="evidence" value="ECO:0007669"/>
    <property type="project" value="TreeGrafter"/>
</dbReference>
<evidence type="ECO:0000256" key="3">
    <source>
        <dbReference type="ARBA" id="ARBA00022574"/>
    </source>
</evidence>
<keyword evidence="5" id="KW-0677">Repeat</keyword>
<evidence type="ECO:0000256" key="7">
    <source>
        <dbReference type="ARBA" id="ARBA00040154"/>
    </source>
</evidence>
<proteinExistence type="inferred from homology"/>
<keyword evidence="10" id="KW-1185">Reference proteome</keyword>
<evidence type="ECO:0000256" key="4">
    <source>
        <dbReference type="ARBA" id="ARBA00022694"/>
    </source>
</evidence>
<dbReference type="Gene3D" id="2.130.10.10">
    <property type="entry name" value="YVTN repeat-like/Quinoprotein amine dehydrogenase"/>
    <property type="match status" value="3"/>
</dbReference>
<comment type="similarity">
    <text evidence="6">Belongs to the WD repeat WDR6 family.</text>
</comment>
<dbReference type="InterPro" id="IPR051973">
    <property type="entry name" value="tRNA_Anticodon_Mtase-Reg"/>
</dbReference>
<dbReference type="EMBL" id="BPLQ01000375">
    <property type="protein sequence ID" value="GIX70552.1"/>
    <property type="molecule type" value="Genomic_DNA"/>
</dbReference>
<organism evidence="9 10">
    <name type="scientific">Caerostris darwini</name>
    <dbReference type="NCBI Taxonomy" id="1538125"/>
    <lineage>
        <taxon>Eukaryota</taxon>
        <taxon>Metazoa</taxon>
        <taxon>Ecdysozoa</taxon>
        <taxon>Arthropoda</taxon>
        <taxon>Chelicerata</taxon>
        <taxon>Arachnida</taxon>
        <taxon>Araneae</taxon>
        <taxon>Araneomorphae</taxon>
        <taxon>Entelegynae</taxon>
        <taxon>Araneoidea</taxon>
        <taxon>Araneidae</taxon>
        <taxon>Caerostris</taxon>
    </lineage>
</organism>
<sequence>MSVILQKCILSVGEDSHLCFWDLDGKLLRKKKCHKGGSVWCLETTYMSSMNDDKKDCEITECIAFTGGSDGGVYIWNVESAFTYGQISQISLHFRETSSNADFPRIISVLTDEMTGFLMVTTDKGWLSLFNMELKRWEDLFYDNAFASYCVSCISKGTLYLALGNISGELGLLNLQEHQLEKCRIKKFKIHSSKICSLHWVNDRNDYLLTCSINGDMILWKVIFENKEFKIECIRELFLPKCKHHWWSTAALFIQTQDYLIVGDRSGSISFYSLHTDKKSEENNVKVNPSMVHRYIHGDNGVTDIQQHNSLIYSAGRDGKIHVYDIDDTSLNLLHTIKVSHDLEWIGKMLFHGGDLFLLGFHTKYFMVWSSQLESAIMTVECGGGHRSWDFHLTDEGNATFAAIKKKDVIFTTENVQHVLNNKSVLKTGISGQEFCCATYLFTKSQNSLDSMAVVACGGEDNTVRILGFIEGKGHQVLSLCNLSGHLSSIKAISKFKLVEKNAYLLASVGGRAQMMLWKIKEDPYVQGQQLASFILSGIGGMNKHHKKENKCNQIDPQTRLMDVAISNFENDELSSGKYIISTACSDSYFRIYTFDINSRDLTLCCNLHHGEHCILKLSQILVTNYSRKVLFFATGATDGFIKVFNQKSFKYTDSTSSNDLLPSLIFPDLQLKVHQSGVNALDAKSISDTEWIIGSAGDDTALSVTLIKFVNLPSGEIKCNELNKACENSAHASQITGIKILDEKTLVTASVDQRVNIWTLKFVENNLIIDFALSKISLIPDIAHLEAWQNEFTKNWTLLMCGQGVESFVILERTD</sequence>
<gene>
    <name evidence="9" type="primary">WDR6</name>
    <name evidence="9" type="ORF">CDAR_247371</name>
</gene>
<feature type="repeat" description="WD" evidence="8">
    <location>
        <begin position="729"/>
        <end position="762"/>
    </location>
</feature>
<comment type="caution">
    <text evidence="9">The sequence shown here is derived from an EMBL/GenBank/DDBJ whole genome shotgun (WGS) entry which is preliminary data.</text>
</comment>
<keyword evidence="2" id="KW-0963">Cytoplasm</keyword>
<dbReference type="AlphaFoldDB" id="A0AAV4MDR2"/>
<reference evidence="9 10" key="1">
    <citation type="submission" date="2021-06" db="EMBL/GenBank/DDBJ databases">
        <title>Caerostris darwini draft genome.</title>
        <authorList>
            <person name="Kono N."/>
            <person name="Arakawa K."/>
        </authorList>
    </citation>
    <scope>NUCLEOTIDE SEQUENCE [LARGE SCALE GENOMIC DNA]</scope>
</reference>
<name>A0AAV4MDR2_9ARAC</name>
<dbReference type="PANTHER" id="PTHR14344:SF3">
    <property type="entry name" value="WD REPEAT-CONTAINING PROTEIN 6"/>
    <property type="match status" value="1"/>
</dbReference>
<keyword evidence="3 8" id="KW-0853">WD repeat</keyword>
<evidence type="ECO:0000256" key="8">
    <source>
        <dbReference type="PROSITE-ProRule" id="PRU00221"/>
    </source>
</evidence>
<dbReference type="GO" id="GO:0005737">
    <property type="term" value="C:cytoplasm"/>
    <property type="evidence" value="ECO:0007669"/>
    <property type="project" value="UniProtKB-SubCell"/>
</dbReference>
<dbReference type="PROSITE" id="PS50082">
    <property type="entry name" value="WD_REPEATS_2"/>
    <property type="match status" value="1"/>
</dbReference>
<keyword evidence="4" id="KW-0819">tRNA processing</keyword>
<dbReference type="InterPro" id="IPR015943">
    <property type="entry name" value="WD40/YVTN_repeat-like_dom_sf"/>
</dbReference>
<dbReference type="Proteomes" id="UP001054837">
    <property type="component" value="Unassembled WGS sequence"/>
</dbReference>
<evidence type="ECO:0000256" key="1">
    <source>
        <dbReference type="ARBA" id="ARBA00004496"/>
    </source>
</evidence>
<dbReference type="InterPro" id="IPR036322">
    <property type="entry name" value="WD40_repeat_dom_sf"/>
</dbReference>
<evidence type="ECO:0000313" key="9">
    <source>
        <dbReference type="EMBL" id="GIX70552.1"/>
    </source>
</evidence>
<protein>
    <recommendedName>
        <fullName evidence="7">tRNA (34-2'-O)-methyltransferase regulator WDR6</fullName>
    </recommendedName>
</protein>
<dbReference type="PANTHER" id="PTHR14344">
    <property type="entry name" value="WD REPEAT PROTEIN"/>
    <property type="match status" value="1"/>
</dbReference>
<dbReference type="SUPFAM" id="SSF50978">
    <property type="entry name" value="WD40 repeat-like"/>
    <property type="match status" value="2"/>
</dbReference>
<evidence type="ECO:0000256" key="5">
    <source>
        <dbReference type="ARBA" id="ARBA00022737"/>
    </source>
</evidence>
<dbReference type="SMART" id="SM00320">
    <property type="entry name" value="WD40"/>
    <property type="match status" value="7"/>
</dbReference>